<evidence type="ECO:0000256" key="1">
    <source>
        <dbReference type="SAM" id="MobiDB-lite"/>
    </source>
</evidence>
<sequence length="106" mass="11770">METGSPLLIRSLLFLLLILSVSTTLQKPGVHALGLRQQTWNMQRSGRSLQLKIDSGVFSSSEIYEIDYKGPRTHDTSSPHPYPKKGFQSSEHGVDTKTYRGKSGHG</sequence>
<dbReference type="OMA" id="WNMQRSA"/>
<feature type="chain" id="PRO_5002874394" evidence="2">
    <location>
        <begin position="24"/>
        <end position="106"/>
    </location>
</feature>
<proteinExistence type="evidence at transcript level"/>
<accession>B8LQK2</accession>
<evidence type="ECO:0000256" key="2">
    <source>
        <dbReference type="SAM" id="SignalP"/>
    </source>
</evidence>
<dbReference type="EMBL" id="EF678155">
    <property type="protein sequence ID" value="ABR17932.1"/>
    <property type="molecule type" value="mRNA"/>
</dbReference>
<feature type="signal peptide" evidence="2">
    <location>
        <begin position="1"/>
        <end position="23"/>
    </location>
</feature>
<organism evidence="3">
    <name type="scientific">Picea sitchensis</name>
    <name type="common">Sitka spruce</name>
    <name type="synonym">Pinus sitchensis</name>
    <dbReference type="NCBI Taxonomy" id="3332"/>
    <lineage>
        <taxon>Eukaryota</taxon>
        <taxon>Viridiplantae</taxon>
        <taxon>Streptophyta</taxon>
        <taxon>Embryophyta</taxon>
        <taxon>Tracheophyta</taxon>
        <taxon>Spermatophyta</taxon>
        <taxon>Pinopsida</taxon>
        <taxon>Pinidae</taxon>
        <taxon>Conifers I</taxon>
        <taxon>Pinales</taxon>
        <taxon>Pinaceae</taxon>
        <taxon>Picea</taxon>
    </lineage>
</organism>
<protein>
    <submittedName>
        <fullName evidence="3">Uncharacterized protein</fullName>
    </submittedName>
</protein>
<dbReference type="AlphaFoldDB" id="B8LQK2"/>
<feature type="region of interest" description="Disordered" evidence="1">
    <location>
        <begin position="69"/>
        <end position="106"/>
    </location>
</feature>
<reference evidence="3" key="1">
    <citation type="submission" date="2007-06" db="EMBL/GenBank/DDBJ databases">
        <title>Full length cDNA sequences from Sitka Spruce (Picea sitchensis).</title>
        <authorList>
            <person name="Ralph S.G."/>
            <person name="Chun H.E."/>
            <person name="Liao N."/>
            <person name="Ali J."/>
            <person name="Reid K."/>
            <person name="Kolosova N."/>
            <person name="Cooper N."/>
            <person name="Cullis C."/>
            <person name="Jancsik S."/>
            <person name="Moore R."/>
            <person name="Mayo M."/>
            <person name="Wagner S."/>
            <person name="Holt R.A."/>
            <person name="Jones S.J.M."/>
            <person name="Marra M.A."/>
            <person name="Ritland C.E."/>
            <person name="Ritland K."/>
            <person name="Bohlmann J."/>
        </authorList>
    </citation>
    <scope>NUCLEOTIDE SEQUENCE</scope>
    <source>
        <tissue evidence="3">Bark</tissue>
    </source>
</reference>
<name>B8LQK2_PICSI</name>
<keyword evidence="2" id="KW-0732">Signal</keyword>
<evidence type="ECO:0000313" key="3">
    <source>
        <dbReference type="EMBL" id="ABR17932.1"/>
    </source>
</evidence>